<dbReference type="PANTHER" id="PTHR30255">
    <property type="entry name" value="SINGLE-STRANDED-DNA-SPECIFIC EXONUCLEASE RECJ"/>
    <property type="match status" value="1"/>
</dbReference>
<dbReference type="KEGG" id="gah:GAH_01854"/>
<dbReference type="InterPro" id="IPR001667">
    <property type="entry name" value="DDH_dom"/>
</dbReference>
<dbReference type="InParanoid" id="A0A0F7IEN9"/>
<keyword evidence="2" id="KW-0269">Exonuclease</keyword>
<keyword evidence="3" id="KW-1185">Reference proteome</keyword>
<dbReference type="Gene3D" id="3.90.1640.30">
    <property type="match status" value="1"/>
</dbReference>
<dbReference type="GO" id="GO:0004527">
    <property type="term" value="F:exonuclease activity"/>
    <property type="evidence" value="ECO:0007669"/>
    <property type="project" value="UniProtKB-KW"/>
</dbReference>
<dbReference type="SUPFAM" id="SSF64182">
    <property type="entry name" value="DHH phosphoesterases"/>
    <property type="match status" value="1"/>
</dbReference>
<dbReference type="PATRIC" id="fig|113653.22.peg.1823"/>
<dbReference type="RefSeq" id="WP_048096306.1">
    <property type="nucleotide sequence ID" value="NZ_CP011267.1"/>
</dbReference>
<accession>A0A0F7IEN9</accession>
<dbReference type="PANTHER" id="PTHR30255:SF2">
    <property type="entry name" value="SINGLE-STRANDED-DNA-SPECIFIC EXONUCLEASE RECJ"/>
    <property type="match status" value="1"/>
</dbReference>
<dbReference type="HOGENOM" id="CLU_675445_0_0_2"/>
<gene>
    <name evidence="2" type="ORF">GAH_01854</name>
</gene>
<evidence type="ECO:0000313" key="2">
    <source>
        <dbReference type="EMBL" id="AKG90868.1"/>
    </source>
</evidence>
<dbReference type="Proteomes" id="UP000034723">
    <property type="component" value="Chromosome"/>
</dbReference>
<keyword evidence="2" id="KW-0378">Hydrolase</keyword>
<keyword evidence="2" id="KW-0540">Nuclease</keyword>
<dbReference type="EMBL" id="CP011267">
    <property type="protein sequence ID" value="AKG90868.1"/>
    <property type="molecule type" value="Genomic_DNA"/>
</dbReference>
<dbReference type="InterPro" id="IPR038763">
    <property type="entry name" value="DHH_sf"/>
</dbReference>
<dbReference type="Pfam" id="PF01368">
    <property type="entry name" value="DHH"/>
    <property type="match status" value="1"/>
</dbReference>
<evidence type="ECO:0000313" key="3">
    <source>
        <dbReference type="Proteomes" id="UP000034723"/>
    </source>
</evidence>
<sequence length="410" mass="46204">MDYIVDERFNQLIDEVAEKFLKKENGDLITVIHHNDADGICSASILKAMLEGINANFELICVEKVYPAVIEKIHDDREGIFIYTDLGGLASHIIEKYTGDNSVSFIIDHHPAKMTDGDKVYILDPELAGVSGDIFISASALNYLFARRVWPEIENYAYIALLGAVGDYHDRYGGVLGFDRYVLNEAVRMGQVTIRLEGVRERYYIKKFGEYADSVARRLTILGAVGYLERGYRDGVEVCFNGFNDRILSKVEKLEKMKEEKFRSEIERLMSGGMNETEHIQWFSVEDRFDPMGVKTIGEFCQLIKDMSFMKPTKYLIGFQHIPPVIPDLGRIDWKGVKVSGRTPSSLERMILNGKMPGLDILIPKASQIVGGYADATHKIAAATVIDMGREEEFIQAMEEVLRDEGAEAG</sequence>
<dbReference type="OrthoDB" id="36101at2157"/>
<feature type="domain" description="DDH" evidence="1">
    <location>
        <begin position="29"/>
        <end position="147"/>
    </location>
</feature>
<dbReference type="AlphaFoldDB" id="A0A0F7IEN9"/>
<dbReference type="STRING" id="113653.GAH_01854"/>
<dbReference type="InterPro" id="IPR051673">
    <property type="entry name" value="SSDNA_exonuclease_RecJ"/>
</dbReference>
<protein>
    <submittedName>
        <fullName evidence="2">Single-stranded DNA-specific exonuclease</fullName>
    </submittedName>
</protein>
<organism evidence="2 3">
    <name type="scientific">Geoglobus ahangari</name>
    <dbReference type="NCBI Taxonomy" id="113653"/>
    <lineage>
        <taxon>Archaea</taxon>
        <taxon>Methanobacteriati</taxon>
        <taxon>Methanobacteriota</taxon>
        <taxon>Archaeoglobi</taxon>
        <taxon>Archaeoglobales</taxon>
        <taxon>Archaeoglobaceae</taxon>
        <taxon>Geoglobus</taxon>
    </lineage>
</organism>
<evidence type="ECO:0000259" key="1">
    <source>
        <dbReference type="Pfam" id="PF01368"/>
    </source>
</evidence>
<name>A0A0F7IEN9_9EURY</name>
<dbReference type="GeneID" id="24804421"/>
<reference evidence="2 3" key="1">
    <citation type="submission" date="2015-04" db="EMBL/GenBank/DDBJ databases">
        <title>The complete genome sequence of the hyperthermophilic, obligate iron-reducing archaeon Geoglobus ahangari strain 234T.</title>
        <authorList>
            <person name="Manzella M.P."/>
            <person name="Holmes D.E."/>
            <person name="Rocheleau J.M."/>
            <person name="Chung A."/>
            <person name="Reguera G."/>
            <person name="Kashefi K."/>
        </authorList>
    </citation>
    <scope>NUCLEOTIDE SEQUENCE [LARGE SCALE GENOMIC DNA]</scope>
    <source>
        <strain evidence="2 3">234</strain>
    </source>
</reference>
<proteinExistence type="predicted"/>